<keyword evidence="4" id="KW-1185">Reference proteome</keyword>
<feature type="compositionally biased region" description="Polar residues" evidence="1">
    <location>
        <begin position="242"/>
        <end position="256"/>
    </location>
</feature>
<dbReference type="EMBL" id="SDAM02029309">
    <property type="protein sequence ID" value="KAH6757359.1"/>
    <property type="molecule type" value="Genomic_DNA"/>
</dbReference>
<name>A0AAD4NYU0_PERFH</name>
<sequence>MDQKHLISLMTRLSQRRSPLDKKAIQGSRQLVAQNSEIVWSGEARICDKQLNHYPAFCRNKTNIYRKDYLGYVEDMYENEEGEKMVQVRKFVFRKDIEGMIPKLYPLCKQVFITPIVEQLSAKVVDGVAAVLAPTHFHRCDESLPLRVWRKTFMCCKEFKQNCISAFTITKLPGYYSQPLLAYLGYYVHVPGLRSNVQNLSEEAEGSSPDQDPASHVLKRHKRSKVHQTVDGSPAGLKTLAGNGNSSSQRQKTKMSSKVPEREGRVSIKGKKDIELLCHESDMQGCWFRCKILRSSRNRIKVQYCDLMDGDQQLEEWVAASREAAPDKLGMRCGGRLTMRPCPDWDSSEVKLEVGAAVDAWWFDAWWEGIVVGYHSSGGSSRVQVYLTGTGEEQMQLMTVEARNVRASKDWIDNKWVDISPNPHILALMPSTHSTT</sequence>
<evidence type="ECO:0000259" key="2">
    <source>
        <dbReference type="PROSITE" id="PS51038"/>
    </source>
</evidence>
<feature type="domain" description="BAH" evidence="2">
    <location>
        <begin position="48"/>
        <end position="170"/>
    </location>
</feature>
<dbReference type="InterPro" id="IPR014002">
    <property type="entry name" value="Agenet_dom_plant"/>
</dbReference>
<dbReference type="PANTHER" id="PTHR31917:SF3">
    <property type="entry name" value="BROMO ADJACENT-LIKE DOMAIN PROTEIN"/>
    <property type="match status" value="1"/>
</dbReference>
<dbReference type="Proteomes" id="UP001190926">
    <property type="component" value="Unassembled WGS sequence"/>
</dbReference>
<feature type="region of interest" description="Disordered" evidence="1">
    <location>
        <begin position="200"/>
        <end position="265"/>
    </location>
</feature>
<protein>
    <recommendedName>
        <fullName evidence="2">BAH domain-containing protein</fullName>
    </recommendedName>
</protein>
<gene>
    <name evidence="3" type="ORF">C2S53_020897</name>
</gene>
<dbReference type="Pfam" id="PF05641">
    <property type="entry name" value="Agenet"/>
    <property type="match status" value="1"/>
</dbReference>
<evidence type="ECO:0000313" key="4">
    <source>
        <dbReference type="Proteomes" id="UP001190926"/>
    </source>
</evidence>
<evidence type="ECO:0000256" key="1">
    <source>
        <dbReference type="SAM" id="MobiDB-lite"/>
    </source>
</evidence>
<dbReference type="InterPro" id="IPR008395">
    <property type="entry name" value="Agenet-like_dom"/>
</dbReference>
<evidence type="ECO:0000313" key="3">
    <source>
        <dbReference type="EMBL" id="KAH6757359.1"/>
    </source>
</evidence>
<accession>A0AAD4NYU0</accession>
<reference evidence="3 4" key="1">
    <citation type="journal article" date="2021" name="Nat. Commun.">
        <title>Incipient diploidization of the medicinal plant Perilla within 10,000 years.</title>
        <authorList>
            <person name="Zhang Y."/>
            <person name="Shen Q."/>
            <person name="Leng L."/>
            <person name="Zhang D."/>
            <person name="Chen S."/>
            <person name="Shi Y."/>
            <person name="Ning Z."/>
            <person name="Chen S."/>
        </authorList>
    </citation>
    <scope>NUCLEOTIDE SEQUENCE [LARGE SCALE GENOMIC DNA]</scope>
    <source>
        <strain evidence="4">cv. PC099</strain>
    </source>
</reference>
<dbReference type="AlphaFoldDB" id="A0AAD4NYU0"/>
<comment type="caution">
    <text evidence="3">The sequence shown here is derived from an EMBL/GenBank/DDBJ whole genome shotgun (WGS) entry which is preliminary data.</text>
</comment>
<feature type="compositionally biased region" description="Basic residues" evidence="1">
    <location>
        <begin position="217"/>
        <end position="226"/>
    </location>
</feature>
<dbReference type="PANTHER" id="PTHR31917">
    <property type="entry name" value="AGENET DOMAIN-CONTAINING PROTEIN-RELATED"/>
    <property type="match status" value="1"/>
</dbReference>
<dbReference type="InterPro" id="IPR043151">
    <property type="entry name" value="BAH_sf"/>
</dbReference>
<dbReference type="SMART" id="SM00743">
    <property type="entry name" value="Agenet"/>
    <property type="match status" value="1"/>
</dbReference>
<dbReference type="PROSITE" id="PS51038">
    <property type="entry name" value="BAH"/>
    <property type="match status" value="1"/>
</dbReference>
<organism evidence="3 4">
    <name type="scientific">Perilla frutescens var. hirtella</name>
    <name type="common">Perilla citriodora</name>
    <name type="synonym">Perilla setoyensis</name>
    <dbReference type="NCBI Taxonomy" id="608512"/>
    <lineage>
        <taxon>Eukaryota</taxon>
        <taxon>Viridiplantae</taxon>
        <taxon>Streptophyta</taxon>
        <taxon>Embryophyta</taxon>
        <taxon>Tracheophyta</taxon>
        <taxon>Spermatophyta</taxon>
        <taxon>Magnoliopsida</taxon>
        <taxon>eudicotyledons</taxon>
        <taxon>Gunneridae</taxon>
        <taxon>Pentapetalae</taxon>
        <taxon>asterids</taxon>
        <taxon>lamiids</taxon>
        <taxon>Lamiales</taxon>
        <taxon>Lamiaceae</taxon>
        <taxon>Nepetoideae</taxon>
        <taxon>Elsholtzieae</taxon>
        <taxon>Perilla</taxon>
    </lineage>
</organism>
<dbReference type="Gene3D" id="2.30.30.490">
    <property type="match status" value="1"/>
</dbReference>
<dbReference type="GO" id="GO:0003682">
    <property type="term" value="F:chromatin binding"/>
    <property type="evidence" value="ECO:0007669"/>
    <property type="project" value="InterPro"/>
</dbReference>
<proteinExistence type="predicted"/>
<dbReference type="InterPro" id="IPR001025">
    <property type="entry name" value="BAH_dom"/>
</dbReference>